<dbReference type="EMBL" id="CP021455">
    <property type="protein sequence ID" value="ARU06200.1"/>
    <property type="molecule type" value="Genomic_DNA"/>
</dbReference>
<dbReference type="SUPFAM" id="SSF52540">
    <property type="entry name" value="P-loop containing nucleoside triphosphate hydrolases"/>
    <property type="match status" value="1"/>
</dbReference>
<dbReference type="RefSeq" id="WP_087283109.1">
    <property type="nucleotide sequence ID" value="NZ_CP021455.1"/>
</dbReference>
<dbReference type="PROSITE" id="PS50893">
    <property type="entry name" value="ABC_TRANSPORTER_2"/>
    <property type="match status" value="1"/>
</dbReference>
<dbReference type="Gene3D" id="3.40.50.300">
    <property type="entry name" value="P-loop containing nucleotide triphosphate hydrolases"/>
    <property type="match status" value="1"/>
</dbReference>
<proteinExistence type="inferred from homology"/>
<evidence type="ECO:0000256" key="4">
    <source>
        <dbReference type="ARBA" id="ARBA00022741"/>
    </source>
</evidence>
<keyword evidence="4" id="KW-0547">Nucleotide-binding</keyword>
<feature type="domain" description="ABC transporter" evidence="6">
    <location>
        <begin position="29"/>
        <end position="246"/>
    </location>
</feature>
<comment type="similarity">
    <text evidence="1">Belongs to the ABC transporter superfamily.</text>
</comment>
<dbReference type="OrthoDB" id="9778870at2"/>
<dbReference type="SMART" id="SM00382">
    <property type="entry name" value="AAA"/>
    <property type="match status" value="1"/>
</dbReference>
<keyword evidence="3" id="KW-1003">Cell membrane</keyword>
<dbReference type="PANTHER" id="PTHR46743:SF2">
    <property type="entry name" value="TEICHOIC ACIDS EXPORT ATP-BINDING PROTEIN TAGH"/>
    <property type="match status" value="1"/>
</dbReference>
<dbReference type="GO" id="GO:0016887">
    <property type="term" value="F:ATP hydrolysis activity"/>
    <property type="evidence" value="ECO:0007669"/>
    <property type="project" value="InterPro"/>
</dbReference>
<dbReference type="InterPro" id="IPR003593">
    <property type="entry name" value="AAA+_ATPase"/>
</dbReference>
<dbReference type="Pfam" id="PF00005">
    <property type="entry name" value="ABC_tran"/>
    <property type="match status" value="1"/>
</dbReference>
<organism evidence="7 8">
    <name type="scientific">Comamonas serinivorans</name>
    <dbReference type="NCBI Taxonomy" id="1082851"/>
    <lineage>
        <taxon>Bacteria</taxon>
        <taxon>Pseudomonadati</taxon>
        <taxon>Pseudomonadota</taxon>
        <taxon>Betaproteobacteria</taxon>
        <taxon>Burkholderiales</taxon>
        <taxon>Comamonadaceae</taxon>
        <taxon>Comamonas</taxon>
    </lineage>
</organism>
<evidence type="ECO:0000313" key="7">
    <source>
        <dbReference type="EMBL" id="ARU06200.1"/>
    </source>
</evidence>
<dbReference type="CDD" id="cd03220">
    <property type="entry name" value="ABC_KpsT_Wzt"/>
    <property type="match status" value="1"/>
</dbReference>
<dbReference type="GO" id="GO:0005524">
    <property type="term" value="F:ATP binding"/>
    <property type="evidence" value="ECO:0007669"/>
    <property type="project" value="UniProtKB-KW"/>
</dbReference>
<dbReference type="InterPro" id="IPR050683">
    <property type="entry name" value="Bact_Polysacc_Export_ATP-bd"/>
</dbReference>
<sequence>MAPFIRLTDVAIDFPVFDAQSVGLINALFRFEGLRKSGAPARARTVSALRHVNLELTSGSRVGLIGHNGAGKSTLLRVLSGVYEPTHGQLQVQGSVSALTDLMLGMDPEASGLDFIVTRGIVMGMSRREAQALIADVREFTELSDRLYMPVRTYSTGMLLRLAFAVATAISPDILLMDEVVGAGDARFQAKAQCRLQQLMSRVNILVLASHNDELLRRFCTEALLLRNGELVHRGPVDDCLALYHAPA</sequence>
<dbReference type="AlphaFoldDB" id="A0A1Y0ERZ9"/>
<keyword evidence="2" id="KW-0813">Transport</keyword>
<name>A0A1Y0ERZ9_9BURK</name>
<evidence type="ECO:0000259" key="6">
    <source>
        <dbReference type="PROSITE" id="PS50893"/>
    </source>
</evidence>
<gene>
    <name evidence="7" type="ORF">CCO03_17320</name>
</gene>
<dbReference type="InterPro" id="IPR027417">
    <property type="entry name" value="P-loop_NTPase"/>
</dbReference>
<protein>
    <submittedName>
        <fullName evidence="7">Sugar ABC transporter</fullName>
    </submittedName>
</protein>
<dbReference type="InterPro" id="IPR015860">
    <property type="entry name" value="ABC_transpr_TagH-like"/>
</dbReference>
<keyword evidence="5" id="KW-0067">ATP-binding</keyword>
<evidence type="ECO:0000256" key="5">
    <source>
        <dbReference type="ARBA" id="ARBA00022840"/>
    </source>
</evidence>
<dbReference type="GO" id="GO:0016020">
    <property type="term" value="C:membrane"/>
    <property type="evidence" value="ECO:0007669"/>
    <property type="project" value="InterPro"/>
</dbReference>
<dbReference type="KEGG" id="cser:CCO03_17320"/>
<evidence type="ECO:0000256" key="1">
    <source>
        <dbReference type="ARBA" id="ARBA00005417"/>
    </source>
</evidence>
<dbReference type="InterPro" id="IPR003439">
    <property type="entry name" value="ABC_transporter-like_ATP-bd"/>
</dbReference>
<dbReference type="PANTHER" id="PTHR46743">
    <property type="entry name" value="TEICHOIC ACIDS EXPORT ATP-BINDING PROTEIN TAGH"/>
    <property type="match status" value="1"/>
</dbReference>
<keyword evidence="8" id="KW-1185">Reference proteome</keyword>
<evidence type="ECO:0000313" key="8">
    <source>
        <dbReference type="Proteomes" id="UP000196138"/>
    </source>
</evidence>
<keyword evidence="3" id="KW-0472">Membrane</keyword>
<dbReference type="GO" id="GO:0140359">
    <property type="term" value="F:ABC-type transporter activity"/>
    <property type="evidence" value="ECO:0007669"/>
    <property type="project" value="InterPro"/>
</dbReference>
<evidence type="ECO:0000256" key="3">
    <source>
        <dbReference type="ARBA" id="ARBA00022475"/>
    </source>
</evidence>
<dbReference type="Proteomes" id="UP000196138">
    <property type="component" value="Chromosome"/>
</dbReference>
<reference evidence="7 8" key="1">
    <citation type="submission" date="2017-05" db="EMBL/GenBank/DDBJ databases">
        <authorList>
            <person name="Song R."/>
            <person name="Chenine A.L."/>
            <person name="Ruprecht R.M."/>
        </authorList>
    </citation>
    <scope>NUCLEOTIDE SEQUENCE [LARGE SCALE GENOMIC DNA]</scope>
    <source>
        <strain evidence="7 8">DSM 26136</strain>
    </source>
</reference>
<accession>A0A1Y0ERZ9</accession>
<evidence type="ECO:0000256" key="2">
    <source>
        <dbReference type="ARBA" id="ARBA00022448"/>
    </source>
</evidence>